<reference evidence="1" key="1">
    <citation type="journal article" date="2023" name="IScience">
        <title>Live-bearing cockroach genome reveals convergent evolutionary mechanisms linked to viviparity in insects and beyond.</title>
        <authorList>
            <person name="Fouks B."/>
            <person name="Harrison M.C."/>
            <person name="Mikhailova A.A."/>
            <person name="Marchal E."/>
            <person name="English S."/>
            <person name="Carruthers M."/>
            <person name="Jennings E.C."/>
            <person name="Chiamaka E.L."/>
            <person name="Frigard R.A."/>
            <person name="Pippel M."/>
            <person name="Attardo G.M."/>
            <person name="Benoit J.B."/>
            <person name="Bornberg-Bauer E."/>
            <person name="Tobe S.S."/>
        </authorList>
    </citation>
    <scope>NUCLEOTIDE SEQUENCE</scope>
    <source>
        <strain evidence="1">Stay&amp;Tobe</strain>
    </source>
</reference>
<evidence type="ECO:0000313" key="2">
    <source>
        <dbReference type="Proteomes" id="UP001233999"/>
    </source>
</evidence>
<protein>
    <submittedName>
        <fullName evidence="1">Uncharacterized protein</fullName>
    </submittedName>
</protein>
<name>A0AAD7Z4S9_DIPPU</name>
<feature type="non-terminal residue" evidence="1">
    <location>
        <position position="1"/>
    </location>
</feature>
<sequence>QCPVYLNHKYLCRWKVKFYCIIARYLQNCENMSYLGFSSYLFPKSLLGGRPLLASWWCKCRALPPT</sequence>
<dbReference type="Proteomes" id="UP001233999">
    <property type="component" value="Unassembled WGS sequence"/>
</dbReference>
<dbReference type="AlphaFoldDB" id="A0AAD7Z4S9"/>
<comment type="caution">
    <text evidence="1">The sequence shown here is derived from an EMBL/GenBank/DDBJ whole genome shotgun (WGS) entry which is preliminary data.</text>
</comment>
<evidence type="ECO:0000313" key="1">
    <source>
        <dbReference type="EMBL" id="KAJ9573662.1"/>
    </source>
</evidence>
<proteinExistence type="predicted"/>
<keyword evidence="2" id="KW-1185">Reference proteome</keyword>
<feature type="non-terminal residue" evidence="1">
    <location>
        <position position="66"/>
    </location>
</feature>
<reference evidence="1" key="2">
    <citation type="submission" date="2023-05" db="EMBL/GenBank/DDBJ databases">
        <authorList>
            <person name="Fouks B."/>
        </authorList>
    </citation>
    <scope>NUCLEOTIDE SEQUENCE</scope>
    <source>
        <strain evidence="1">Stay&amp;Tobe</strain>
        <tissue evidence="1">Testes</tissue>
    </source>
</reference>
<accession>A0AAD7Z4S9</accession>
<dbReference type="EMBL" id="JASPKZ010010686">
    <property type="protein sequence ID" value="KAJ9573662.1"/>
    <property type="molecule type" value="Genomic_DNA"/>
</dbReference>
<gene>
    <name evidence="1" type="ORF">L9F63_008932</name>
</gene>
<organism evidence="1 2">
    <name type="scientific">Diploptera punctata</name>
    <name type="common">Pacific beetle cockroach</name>
    <dbReference type="NCBI Taxonomy" id="6984"/>
    <lineage>
        <taxon>Eukaryota</taxon>
        <taxon>Metazoa</taxon>
        <taxon>Ecdysozoa</taxon>
        <taxon>Arthropoda</taxon>
        <taxon>Hexapoda</taxon>
        <taxon>Insecta</taxon>
        <taxon>Pterygota</taxon>
        <taxon>Neoptera</taxon>
        <taxon>Polyneoptera</taxon>
        <taxon>Dictyoptera</taxon>
        <taxon>Blattodea</taxon>
        <taxon>Blaberoidea</taxon>
        <taxon>Blaberidae</taxon>
        <taxon>Diplopterinae</taxon>
        <taxon>Diploptera</taxon>
    </lineage>
</organism>